<proteinExistence type="predicted"/>
<protein>
    <recommendedName>
        <fullName evidence="3">Phage protein</fullName>
    </recommendedName>
</protein>
<dbReference type="RefSeq" id="WP_158015079.1">
    <property type="nucleotide sequence ID" value="NZ_MSJL01000003.1"/>
</dbReference>
<dbReference type="Proteomes" id="UP000255213">
    <property type="component" value="Unassembled WGS sequence"/>
</dbReference>
<gene>
    <name evidence="1" type="ORF">NCTC12957_00137</name>
</gene>
<reference evidence="1 2" key="1">
    <citation type="submission" date="2018-06" db="EMBL/GenBank/DDBJ databases">
        <authorList>
            <consortium name="Pathogen Informatics"/>
            <person name="Doyle S."/>
        </authorList>
    </citation>
    <scope>NUCLEOTIDE SEQUENCE [LARGE SCALE GENOMIC DNA]</scope>
    <source>
        <strain evidence="1 2">NCTC12957</strain>
    </source>
</reference>
<evidence type="ECO:0000313" key="2">
    <source>
        <dbReference type="Proteomes" id="UP000255213"/>
    </source>
</evidence>
<accession>A0A380IBV3</accession>
<organism evidence="1 2">
    <name type="scientific">Streptococcus acidominimus</name>
    <dbReference type="NCBI Taxonomy" id="1326"/>
    <lineage>
        <taxon>Bacteria</taxon>
        <taxon>Bacillati</taxon>
        <taxon>Bacillota</taxon>
        <taxon>Bacilli</taxon>
        <taxon>Lactobacillales</taxon>
        <taxon>Streptococcaceae</taxon>
        <taxon>Streptococcus</taxon>
    </lineage>
</organism>
<evidence type="ECO:0000313" key="1">
    <source>
        <dbReference type="EMBL" id="SUN05215.1"/>
    </source>
</evidence>
<sequence>MIGKMNIIDEIERYVKLQGLFVSKAQREELESMSQYEVLLIRNRERELVA</sequence>
<name>A0A380IBV3_STRAI</name>
<dbReference type="AlphaFoldDB" id="A0A380IBV3"/>
<dbReference type="EMBL" id="UHEN01000001">
    <property type="protein sequence ID" value="SUN05215.1"/>
    <property type="molecule type" value="Genomic_DNA"/>
</dbReference>
<evidence type="ECO:0008006" key="3">
    <source>
        <dbReference type="Google" id="ProtNLM"/>
    </source>
</evidence>